<keyword evidence="1" id="KW-0732">Signal</keyword>
<evidence type="ECO:0000313" key="3">
    <source>
        <dbReference type="Proteomes" id="UP000275408"/>
    </source>
</evidence>
<feature type="chain" id="PRO_5018043152" evidence="1">
    <location>
        <begin position="19"/>
        <end position="113"/>
    </location>
</feature>
<dbReference type="Proteomes" id="UP000275408">
    <property type="component" value="Unassembled WGS sequence"/>
</dbReference>
<feature type="signal peptide" evidence="1">
    <location>
        <begin position="1"/>
        <end position="18"/>
    </location>
</feature>
<name>A0A3M6T9U0_POCDA</name>
<protein>
    <submittedName>
        <fullName evidence="2">Uncharacterized protein</fullName>
    </submittedName>
</protein>
<gene>
    <name evidence="2" type="ORF">pdam_00003080</name>
</gene>
<proteinExistence type="predicted"/>
<comment type="caution">
    <text evidence="2">The sequence shown here is derived from an EMBL/GenBank/DDBJ whole genome shotgun (WGS) entry which is preliminary data.</text>
</comment>
<organism evidence="2 3">
    <name type="scientific">Pocillopora damicornis</name>
    <name type="common">Cauliflower coral</name>
    <name type="synonym">Millepora damicornis</name>
    <dbReference type="NCBI Taxonomy" id="46731"/>
    <lineage>
        <taxon>Eukaryota</taxon>
        <taxon>Metazoa</taxon>
        <taxon>Cnidaria</taxon>
        <taxon>Anthozoa</taxon>
        <taxon>Hexacorallia</taxon>
        <taxon>Scleractinia</taxon>
        <taxon>Astrocoeniina</taxon>
        <taxon>Pocilloporidae</taxon>
        <taxon>Pocillopora</taxon>
    </lineage>
</organism>
<keyword evidence="3" id="KW-1185">Reference proteome</keyword>
<sequence>MSVMLVFLFAMMIFPSLALDETNGKEHKEDAEFQTFHRRPKPSCICGVTSVKCCRRKRMFSKIEWKRYTKFPNLSENGSKIWGIVSLMLMPRMEDNFGNKEYTTHNVDVKDGS</sequence>
<evidence type="ECO:0000313" key="2">
    <source>
        <dbReference type="EMBL" id="RMX38089.1"/>
    </source>
</evidence>
<evidence type="ECO:0000256" key="1">
    <source>
        <dbReference type="SAM" id="SignalP"/>
    </source>
</evidence>
<dbReference type="EMBL" id="RCHS01004051">
    <property type="protein sequence ID" value="RMX38089.1"/>
    <property type="molecule type" value="Genomic_DNA"/>
</dbReference>
<dbReference type="AlphaFoldDB" id="A0A3M6T9U0"/>
<accession>A0A3M6T9U0</accession>
<reference evidence="2 3" key="1">
    <citation type="journal article" date="2018" name="Sci. Rep.">
        <title>Comparative analysis of the Pocillopora damicornis genome highlights role of immune system in coral evolution.</title>
        <authorList>
            <person name="Cunning R."/>
            <person name="Bay R.A."/>
            <person name="Gillette P."/>
            <person name="Baker A.C."/>
            <person name="Traylor-Knowles N."/>
        </authorList>
    </citation>
    <scope>NUCLEOTIDE SEQUENCE [LARGE SCALE GENOMIC DNA]</scope>
    <source>
        <strain evidence="2">RSMAS</strain>
        <tissue evidence="2">Whole animal</tissue>
    </source>
</reference>